<dbReference type="GO" id="GO:0006508">
    <property type="term" value="P:proteolysis"/>
    <property type="evidence" value="ECO:0007669"/>
    <property type="project" value="InterPro"/>
</dbReference>
<gene>
    <name evidence="4" type="ORF">HNQ88_000223</name>
</gene>
<feature type="domain" description="Peptidase S9 prolyl oligopeptidase catalytic" evidence="2">
    <location>
        <begin position="555"/>
        <end position="752"/>
    </location>
</feature>
<dbReference type="InterPro" id="IPR001375">
    <property type="entry name" value="Peptidase_S9_cat"/>
</dbReference>
<dbReference type="Proteomes" id="UP001185092">
    <property type="component" value="Unassembled WGS sequence"/>
</dbReference>
<dbReference type="InterPro" id="IPR029058">
    <property type="entry name" value="AB_hydrolase_fold"/>
</dbReference>
<evidence type="ECO:0000256" key="1">
    <source>
        <dbReference type="SAM" id="SignalP"/>
    </source>
</evidence>
<feature type="domain" description="Dipeptidylpeptidase IV N-terminal" evidence="3">
    <location>
        <begin position="124"/>
        <end position="468"/>
    </location>
</feature>
<organism evidence="4 5">
    <name type="scientific">Aureibacter tunicatorum</name>
    <dbReference type="NCBI Taxonomy" id="866807"/>
    <lineage>
        <taxon>Bacteria</taxon>
        <taxon>Pseudomonadati</taxon>
        <taxon>Bacteroidota</taxon>
        <taxon>Cytophagia</taxon>
        <taxon>Cytophagales</taxon>
        <taxon>Persicobacteraceae</taxon>
        <taxon>Aureibacter</taxon>
    </lineage>
</organism>
<sequence length="766" mass="88477">MLKDKFFAKIWSLIAVLSLLSVQSAVFGQVSEDDCRRAESFLWENIAQKKVYNLWMTSGFAKDSSGLWYLERSPKAKTFEWVDFKTGESKRLFDHDILADKLAEKTGNEVKANKLPFNKVEIISNNEFSFSVKGEKYQYNHITGELIEKSEDSEESSSEGILSPDGKWEAFSKEYNLYIRSVESEEEFQLTFDGKKGYEYATYYGWYDLMKGEGGKRSSRFYVDWSPDSKYLQADLCDMRSARKMYLLDYSQDTLYRPELYSYFRGSPGDTSMVEMTPYFFDVEKRKALPIELEKRTHINNYWIQWLEESNNALVLDRKRGFKSFSYSLIDLSSGIVKELYGEISDTNIPEGMEMIVFEDKNKFVFFSEKSGWQHLYSYDLKSGKIKALTQGDFKVHKVLKADKETGKIFMLASSPEKDANPYHRQLCHVNINGGKIKWLTDYKFNHDVKLSPDNRYFIDALSTVETPTEYVLRDTKSGKKIVDLAVTDISKLEAKGWKAPESFTAVARDGKTTIYGAVWKPSNFDPNKKYPVIDHTYSGPHTQMYPRNFQRAFWGEQALAELGFLVVKIDGMGTNDRSKAFHDVSYLNMGENLLDHKLAIEQLAEKNEWVDVDRVGVYGHSAGGYDATHAMLAYPDFFKAAVSSSADHDFRMEKAWWPEMYMGWPVEDSVYNAISNVTMAENLKGKLMLVHGGMDENVNPSATFKLAEALIRADKDFDLLIMPSQDHSYDDYHSKYFRKRLWAFFVKNLKGEKFPWNYGEKEIAQ</sequence>
<comment type="caution">
    <text evidence="4">The sequence shown here is derived from an EMBL/GenBank/DDBJ whole genome shotgun (WGS) entry which is preliminary data.</text>
</comment>
<reference evidence="4" key="1">
    <citation type="submission" date="2023-07" db="EMBL/GenBank/DDBJ databases">
        <title>Genomic Encyclopedia of Type Strains, Phase IV (KMG-IV): sequencing the most valuable type-strain genomes for metagenomic binning, comparative biology and taxonomic classification.</title>
        <authorList>
            <person name="Goeker M."/>
        </authorList>
    </citation>
    <scope>NUCLEOTIDE SEQUENCE</scope>
    <source>
        <strain evidence="4">DSM 26174</strain>
    </source>
</reference>
<feature type="chain" id="PRO_5042112855" evidence="1">
    <location>
        <begin position="29"/>
        <end position="766"/>
    </location>
</feature>
<evidence type="ECO:0000259" key="3">
    <source>
        <dbReference type="Pfam" id="PF00930"/>
    </source>
</evidence>
<dbReference type="Gene3D" id="2.140.10.30">
    <property type="entry name" value="Dipeptidylpeptidase IV, N-terminal domain"/>
    <property type="match status" value="1"/>
</dbReference>
<dbReference type="InterPro" id="IPR002469">
    <property type="entry name" value="Peptidase_S9B_N"/>
</dbReference>
<dbReference type="RefSeq" id="WP_309936695.1">
    <property type="nucleotide sequence ID" value="NZ_AP025305.1"/>
</dbReference>
<keyword evidence="1" id="KW-0732">Signal</keyword>
<dbReference type="GO" id="GO:0008236">
    <property type="term" value="F:serine-type peptidase activity"/>
    <property type="evidence" value="ECO:0007669"/>
    <property type="project" value="InterPro"/>
</dbReference>
<dbReference type="GO" id="GO:0008239">
    <property type="term" value="F:dipeptidyl-peptidase activity"/>
    <property type="evidence" value="ECO:0007669"/>
    <property type="project" value="TreeGrafter"/>
</dbReference>
<evidence type="ECO:0000313" key="5">
    <source>
        <dbReference type="Proteomes" id="UP001185092"/>
    </source>
</evidence>
<keyword evidence="4" id="KW-0378">Hydrolase</keyword>
<dbReference type="PANTHER" id="PTHR11731:SF193">
    <property type="entry name" value="DIPEPTIDYL PEPTIDASE 9"/>
    <property type="match status" value="1"/>
</dbReference>
<dbReference type="Pfam" id="PF00326">
    <property type="entry name" value="Peptidase_S9"/>
    <property type="match status" value="1"/>
</dbReference>
<dbReference type="Pfam" id="PF00930">
    <property type="entry name" value="DPPIV_N"/>
    <property type="match status" value="1"/>
</dbReference>
<accession>A0AAE3XIY2</accession>
<protein>
    <submittedName>
        <fullName evidence="4">Dienelactone hydrolase</fullName>
    </submittedName>
</protein>
<feature type="signal peptide" evidence="1">
    <location>
        <begin position="1"/>
        <end position="28"/>
    </location>
</feature>
<evidence type="ECO:0000259" key="2">
    <source>
        <dbReference type="Pfam" id="PF00326"/>
    </source>
</evidence>
<name>A0AAE3XIY2_9BACT</name>
<dbReference type="EMBL" id="JAVDQD010000001">
    <property type="protein sequence ID" value="MDR6237247.1"/>
    <property type="molecule type" value="Genomic_DNA"/>
</dbReference>
<evidence type="ECO:0000313" key="4">
    <source>
        <dbReference type="EMBL" id="MDR6237247.1"/>
    </source>
</evidence>
<dbReference type="SUPFAM" id="SSF82171">
    <property type="entry name" value="DPP6 N-terminal domain-like"/>
    <property type="match status" value="1"/>
</dbReference>
<keyword evidence="5" id="KW-1185">Reference proteome</keyword>
<dbReference type="InterPro" id="IPR050278">
    <property type="entry name" value="Serine_Prot_S9B/DPPIV"/>
</dbReference>
<dbReference type="AlphaFoldDB" id="A0AAE3XIY2"/>
<dbReference type="PANTHER" id="PTHR11731">
    <property type="entry name" value="PROTEASE FAMILY S9B,C DIPEPTIDYL-PEPTIDASE IV-RELATED"/>
    <property type="match status" value="1"/>
</dbReference>
<dbReference type="SUPFAM" id="SSF53474">
    <property type="entry name" value="alpha/beta-Hydrolases"/>
    <property type="match status" value="1"/>
</dbReference>
<proteinExistence type="predicted"/>
<dbReference type="Gene3D" id="3.40.50.1820">
    <property type="entry name" value="alpha/beta hydrolase"/>
    <property type="match status" value="1"/>
</dbReference>